<dbReference type="SUPFAM" id="SSF47413">
    <property type="entry name" value="lambda repressor-like DNA-binding domains"/>
    <property type="match status" value="1"/>
</dbReference>
<evidence type="ECO:0000256" key="3">
    <source>
        <dbReference type="ARBA" id="ARBA00023125"/>
    </source>
</evidence>
<feature type="domain" description="Ner winged helix-turn-helix DNA-binding" evidence="6">
    <location>
        <begin position="17"/>
        <end position="83"/>
    </location>
</feature>
<evidence type="ECO:0000313" key="7">
    <source>
        <dbReference type="EMBL" id="AMD42498.1"/>
    </source>
</evidence>
<evidence type="ECO:0000256" key="1">
    <source>
        <dbReference type="ARBA" id="ARBA00006157"/>
    </source>
</evidence>
<dbReference type="GO" id="GO:0003677">
    <property type="term" value="F:DNA binding"/>
    <property type="evidence" value="ECO:0007669"/>
    <property type="project" value="UniProtKB-KW"/>
</dbReference>
<name>A0A125RN36_9CAUD</name>
<accession>A0A125RN36</accession>
<organism evidence="7 8">
    <name type="scientific">Pseudomonas phage JBD16C</name>
    <dbReference type="NCBI Taxonomy" id="1777051"/>
    <lineage>
        <taxon>Viruses</taxon>
        <taxon>Duplodnaviria</taxon>
        <taxon>Heunggongvirae</taxon>
        <taxon>Uroviricota</taxon>
        <taxon>Caudoviricetes</taxon>
        <taxon>Casadabanvirus</taxon>
        <taxon>Casadabanvirus MP22</taxon>
    </lineage>
</organism>
<comment type="similarity">
    <text evidence="1">Belongs to the ner transcriptional regulatory family.</text>
</comment>
<proteinExistence type="inferred from homology"/>
<dbReference type="EMBL" id="KU199707">
    <property type="protein sequence ID" value="AMD42498.1"/>
    <property type="molecule type" value="Genomic_DNA"/>
</dbReference>
<evidence type="ECO:0000256" key="5">
    <source>
        <dbReference type="SAM" id="MobiDB-lite"/>
    </source>
</evidence>
<feature type="region of interest" description="Disordered" evidence="5">
    <location>
        <begin position="96"/>
        <end position="118"/>
    </location>
</feature>
<keyword evidence="3 7" id="KW-0238">DNA-binding</keyword>
<keyword evidence="2" id="KW-0805">Transcription regulation</keyword>
<feature type="compositionally biased region" description="Basic and acidic residues" evidence="5">
    <location>
        <begin position="98"/>
        <end position="118"/>
    </location>
</feature>
<evidence type="ECO:0000259" key="6">
    <source>
        <dbReference type="Pfam" id="PF13693"/>
    </source>
</evidence>
<dbReference type="Proteomes" id="UP000259119">
    <property type="component" value="Segment"/>
</dbReference>
<dbReference type="InterPro" id="IPR010982">
    <property type="entry name" value="Lambda_DNA-bd_dom_sf"/>
</dbReference>
<dbReference type="InterPro" id="IPR038722">
    <property type="entry name" value="Ner_HTH_dom"/>
</dbReference>
<evidence type="ECO:0000313" key="8">
    <source>
        <dbReference type="Proteomes" id="UP000259119"/>
    </source>
</evidence>
<keyword evidence="4" id="KW-0804">Transcription</keyword>
<gene>
    <name evidence="7" type="ORF">JBD16C_2</name>
</gene>
<evidence type="ECO:0000256" key="4">
    <source>
        <dbReference type="ARBA" id="ARBA00023163"/>
    </source>
</evidence>
<protein>
    <submittedName>
        <fullName evidence="7">DNA-binding protein</fullName>
    </submittedName>
</protein>
<dbReference type="Pfam" id="PF13693">
    <property type="entry name" value="HTH_35"/>
    <property type="match status" value="1"/>
</dbReference>
<reference evidence="7 8" key="1">
    <citation type="submission" date="2015-11" db="EMBL/GenBank/DDBJ databases">
        <title>Bacterial phenotypic diversity mediated by prophage integration.</title>
        <authorList>
            <person name="Bondy-Denomy J."/>
            <person name="Maughan H."/>
            <person name="Gong Y."/>
            <person name="Guttman D.S."/>
            <person name="Davidson A.R."/>
            <person name="Maxwell K.L."/>
        </authorList>
    </citation>
    <scope>NUCLEOTIDE SEQUENCE [LARGE SCALE GENOMIC DNA]</scope>
</reference>
<sequence length="118" mass="13608">MNRTEIPRDNNVRWEWIKYQLRARGSSLAEVARSLDVSSPAVKNAKLNPYPRVERAIAAVLDLSPLVLWPERWLDDENPKRQRPNRSETLQAYVRHMPGAEENTRYADQAQRKADAGA</sequence>
<dbReference type="Gene3D" id="1.10.260.40">
    <property type="entry name" value="lambda repressor-like DNA-binding domains"/>
    <property type="match status" value="1"/>
</dbReference>
<evidence type="ECO:0000256" key="2">
    <source>
        <dbReference type="ARBA" id="ARBA00023015"/>
    </source>
</evidence>